<feature type="binding site" evidence="12">
    <location>
        <position position="422"/>
    </location>
    <ligand>
        <name>(6S)-NADPHX</name>
        <dbReference type="ChEBI" id="CHEBI:64076"/>
    </ligand>
</feature>
<dbReference type="SUPFAM" id="SSF64153">
    <property type="entry name" value="YjeF N-terminal domain-like"/>
    <property type="match status" value="1"/>
</dbReference>
<dbReference type="GO" id="GO:0005524">
    <property type="term" value="F:ATP binding"/>
    <property type="evidence" value="ECO:0007669"/>
    <property type="project" value="UniProtKB-KW"/>
</dbReference>
<dbReference type="PANTHER" id="PTHR12592">
    <property type="entry name" value="ATP-DEPENDENT (S)-NAD(P)H-HYDRATE DEHYDRATASE FAMILY MEMBER"/>
    <property type="match status" value="1"/>
</dbReference>
<dbReference type="Pfam" id="PF01256">
    <property type="entry name" value="Carb_kinase"/>
    <property type="match status" value="1"/>
</dbReference>
<keyword evidence="4 12" id="KW-0547">Nucleotide-binding</keyword>
<evidence type="ECO:0000256" key="11">
    <source>
        <dbReference type="ARBA" id="ARBA00049209"/>
    </source>
</evidence>
<dbReference type="RefSeq" id="WP_158520382.1">
    <property type="nucleotide sequence ID" value="NZ_MWWS01000002.1"/>
</dbReference>
<feature type="binding site" evidence="12">
    <location>
        <position position="304"/>
    </location>
    <ligand>
        <name>(6S)-NADPHX</name>
        <dbReference type="ChEBI" id="CHEBI:64076"/>
    </ligand>
</feature>
<comment type="similarity">
    <text evidence="12">Belongs to the NnrD/CARKD family.</text>
</comment>
<dbReference type="PANTHER" id="PTHR12592:SF0">
    <property type="entry name" value="ATP-DEPENDENT (S)-NAD(P)H-HYDRATE DEHYDRATASE"/>
    <property type="match status" value="1"/>
</dbReference>
<organism evidence="16 17">
    <name type="scientific">Bombiscardovia coagulans</name>
    <dbReference type="NCBI Taxonomy" id="686666"/>
    <lineage>
        <taxon>Bacteria</taxon>
        <taxon>Bacillati</taxon>
        <taxon>Actinomycetota</taxon>
        <taxon>Actinomycetes</taxon>
        <taxon>Bifidobacteriales</taxon>
        <taxon>Bifidobacteriaceae</taxon>
        <taxon>Bombiscardovia</taxon>
    </lineage>
</organism>
<comment type="cofactor">
    <cofactor evidence="12">
        <name>Mg(2+)</name>
        <dbReference type="ChEBI" id="CHEBI:18420"/>
    </cofactor>
</comment>
<comment type="cofactor">
    <cofactor evidence="1">
        <name>K(+)</name>
        <dbReference type="ChEBI" id="CHEBI:29103"/>
    </cofactor>
</comment>
<dbReference type="InterPro" id="IPR036652">
    <property type="entry name" value="YjeF_N_dom_sf"/>
</dbReference>
<comment type="similarity">
    <text evidence="3">In the C-terminal section; belongs to the NnrD/CARKD family.</text>
</comment>
<comment type="function">
    <text evidence="9">Bifunctional enzyme that catalyzes the epimerization of the S- and R-forms of NAD(P)HX and the dehydration of the S-form of NAD(P)HX at the expense of ADP, which is converted to AMP. This allows the repair of both epimers of NAD(P)HX, a damaged form of NAD(P)H that is a result of enzymatic or heat-dependent hydration.</text>
</comment>
<dbReference type="Gene3D" id="3.40.50.10260">
    <property type="entry name" value="YjeF N-terminal domain"/>
    <property type="match status" value="1"/>
</dbReference>
<evidence type="ECO:0000256" key="1">
    <source>
        <dbReference type="ARBA" id="ARBA00001958"/>
    </source>
</evidence>
<proteinExistence type="inferred from homology"/>
<comment type="subunit">
    <text evidence="12">Homotetramer.</text>
</comment>
<evidence type="ECO:0000256" key="3">
    <source>
        <dbReference type="ARBA" id="ARBA00009524"/>
    </source>
</evidence>
<protein>
    <recommendedName>
        <fullName evidence="12">ADP-dependent (S)-NAD(P)H-hydrate dehydratase</fullName>
        <ecNumber evidence="12">4.2.1.136</ecNumber>
    </recommendedName>
    <alternativeName>
        <fullName evidence="12">ADP-dependent NAD(P)HX dehydratase</fullName>
    </alternativeName>
</protein>
<keyword evidence="7 12" id="KW-0520">NAD</keyword>
<evidence type="ECO:0000256" key="5">
    <source>
        <dbReference type="ARBA" id="ARBA00022840"/>
    </source>
</evidence>
<comment type="catalytic activity">
    <reaction evidence="10 12">
        <text>(6S)-NADHX + ADP = AMP + phosphate + NADH + H(+)</text>
        <dbReference type="Rhea" id="RHEA:32223"/>
        <dbReference type="ChEBI" id="CHEBI:15378"/>
        <dbReference type="ChEBI" id="CHEBI:43474"/>
        <dbReference type="ChEBI" id="CHEBI:57945"/>
        <dbReference type="ChEBI" id="CHEBI:64074"/>
        <dbReference type="ChEBI" id="CHEBI:456215"/>
        <dbReference type="ChEBI" id="CHEBI:456216"/>
        <dbReference type="EC" id="4.2.1.136"/>
    </reaction>
</comment>
<dbReference type="Gene3D" id="3.40.1190.20">
    <property type="match status" value="1"/>
</dbReference>
<dbReference type="GO" id="GO:0110051">
    <property type="term" value="P:metabolite repair"/>
    <property type="evidence" value="ECO:0007669"/>
    <property type="project" value="TreeGrafter"/>
</dbReference>
<dbReference type="Proteomes" id="UP000216004">
    <property type="component" value="Unassembled WGS sequence"/>
</dbReference>
<keyword evidence="16" id="KW-0418">Kinase</keyword>
<comment type="similarity">
    <text evidence="2">In the N-terminal section; belongs to the NnrE/AIBP family.</text>
</comment>
<comment type="caution">
    <text evidence="16">The sequence shown here is derived from an EMBL/GenBank/DDBJ whole genome shotgun (WGS) entry which is preliminary data.</text>
</comment>
<gene>
    <name evidence="12" type="primary">nnrD</name>
    <name evidence="16" type="ORF">BOCO_0113</name>
</gene>
<reference evidence="16 17" key="1">
    <citation type="journal article" date="2017" name="BMC Genomics">
        <title>Comparative genomic and phylogenomic analyses of the Bifidobacteriaceae family.</title>
        <authorList>
            <person name="Lugli G.A."/>
            <person name="Milani C."/>
            <person name="Turroni F."/>
            <person name="Duranti S."/>
            <person name="Mancabelli L."/>
            <person name="Mangifesta M."/>
            <person name="Ferrario C."/>
            <person name="Modesto M."/>
            <person name="Mattarelli P."/>
            <person name="Jiri K."/>
            <person name="van Sinderen D."/>
            <person name="Ventura M."/>
        </authorList>
    </citation>
    <scope>NUCLEOTIDE SEQUENCE [LARGE SCALE GENOMIC DNA]</scope>
    <source>
        <strain evidence="16 17">DSM 22924</strain>
    </source>
</reference>
<evidence type="ECO:0000259" key="15">
    <source>
        <dbReference type="PROSITE" id="PS51385"/>
    </source>
</evidence>
<keyword evidence="17" id="KW-1185">Reference proteome</keyword>
<dbReference type="InterPro" id="IPR000631">
    <property type="entry name" value="CARKD"/>
</dbReference>
<keyword evidence="6 12" id="KW-0521">NADP</keyword>
<feature type="domain" description="YjeF N-terminal" evidence="15">
    <location>
        <begin position="14"/>
        <end position="262"/>
    </location>
</feature>
<dbReference type="OrthoDB" id="9806925at2"/>
<comment type="catalytic activity">
    <reaction evidence="11 12">
        <text>(6S)-NADPHX + ADP = AMP + phosphate + NADPH + H(+)</text>
        <dbReference type="Rhea" id="RHEA:32235"/>
        <dbReference type="ChEBI" id="CHEBI:15378"/>
        <dbReference type="ChEBI" id="CHEBI:43474"/>
        <dbReference type="ChEBI" id="CHEBI:57783"/>
        <dbReference type="ChEBI" id="CHEBI:64076"/>
        <dbReference type="ChEBI" id="CHEBI:456215"/>
        <dbReference type="ChEBI" id="CHEBI:456216"/>
        <dbReference type="EC" id="4.2.1.136"/>
    </reaction>
</comment>
<evidence type="ECO:0000256" key="4">
    <source>
        <dbReference type="ARBA" id="ARBA00022741"/>
    </source>
</evidence>
<dbReference type="CDD" id="cd01171">
    <property type="entry name" value="YXKO-related"/>
    <property type="match status" value="1"/>
</dbReference>
<dbReference type="GO" id="GO:0046496">
    <property type="term" value="P:nicotinamide nucleotide metabolic process"/>
    <property type="evidence" value="ECO:0007669"/>
    <property type="project" value="UniProtKB-UniRule"/>
</dbReference>
<feature type="region of interest" description="Disordered" evidence="13">
    <location>
        <begin position="618"/>
        <end position="656"/>
    </location>
</feature>
<dbReference type="EMBL" id="MWWS01000002">
    <property type="protein sequence ID" value="OZG50927.1"/>
    <property type="molecule type" value="Genomic_DNA"/>
</dbReference>
<dbReference type="HAMAP" id="MF_01965">
    <property type="entry name" value="NADHX_dehydratase"/>
    <property type="match status" value="1"/>
</dbReference>
<sequence length="669" mass="70898">MTDVINPLDNKLKKTAYSTETIHTMTRPLLQEGRPLMEEAGKAAATTAALMLSMADIEVSHSQVVILAGSGGNGCNGLFAGARLASMGAKVIALATGHCLQPKAVEEFTGAGGNIVPLSREASIPRFPSPQTASQEQDKLQQAVKLTQSCDLIIDAMTGIGQHGSLHAIPEKLAEQIKGQIENQTTAMLSADPWHQHRPLVEAIDVPSGVGVDDGTVPGAYIPADVTVCFGALKPCCLLPPAAYACGNIVLVDFKFDISHAPVAVEAMDTHSCASLIRKAKFSDNKYTRGVVGLVTGSEQYPGAAVLSSCAAANSGAGMVRYIGPERPSNAVLSALPEAVLGEGKVQAWVLGSGVSTAIASKQTDQQRTIISRILAAHGDFTKSGMDENQKHDSCRPMVIDAGALDMLPLRQLPSHVVLTPHTGELASLLASMGETVTASDISSKPLYWARRACDLTGATILLKGGITIVISPRNNGDPKIFTTGFGPAWLATAGSGDVLAGIEGALLASQSEILASDPSQIGLVTASAAFLHGIAASLASHSQQRAWRLPLLMDTRSIEDFTHEAKQAWSYEYRVGRNSATPLGHPIHASELVNSLKDAQELLLALPYLHIERPSEQVHVDKQVQTEDTNNRPISDRSRTETEQQNLPLEASSQEHTQAFLGIDPLWF</sequence>
<feature type="binding site" evidence="12">
    <location>
        <begin position="464"/>
        <end position="468"/>
    </location>
    <ligand>
        <name>AMP</name>
        <dbReference type="ChEBI" id="CHEBI:456215"/>
    </ligand>
</feature>
<dbReference type="InterPro" id="IPR029056">
    <property type="entry name" value="Ribokinase-like"/>
</dbReference>
<keyword evidence="8 12" id="KW-0456">Lyase</keyword>
<evidence type="ECO:0000256" key="2">
    <source>
        <dbReference type="ARBA" id="ARBA00006001"/>
    </source>
</evidence>
<evidence type="ECO:0000256" key="7">
    <source>
        <dbReference type="ARBA" id="ARBA00023027"/>
    </source>
</evidence>
<feature type="binding site" evidence="12">
    <location>
        <position position="497"/>
    </location>
    <ligand>
        <name>AMP</name>
        <dbReference type="ChEBI" id="CHEBI:456215"/>
    </ligand>
</feature>
<evidence type="ECO:0000256" key="10">
    <source>
        <dbReference type="ARBA" id="ARBA00048238"/>
    </source>
</evidence>
<dbReference type="AlphaFoldDB" id="A0A261EVS2"/>
<keyword evidence="16" id="KW-0808">Transferase</keyword>
<dbReference type="GO" id="GO:0016301">
    <property type="term" value="F:kinase activity"/>
    <property type="evidence" value="ECO:0007669"/>
    <property type="project" value="UniProtKB-KW"/>
</dbReference>
<dbReference type="GO" id="GO:0052855">
    <property type="term" value="F:ADP-dependent NAD(P)H-hydrate dehydratase activity"/>
    <property type="evidence" value="ECO:0007669"/>
    <property type="project" value="UniProtKB-UniRule"/>
</dbReference>
<dbReference type="SUPFAM" id="SSF53613">
    <property type="entry name" value="Ribokinase-like"/>
    <property type="match status" value="1"/>
</dbReference>
<name>A0A261EVS2_9BIFI</name>
<comment type="function">
    <text evidence="12">Catalyzes the dehydration of the S-form of NAD(P)HX at the expense of ADP, which is converted to AMP. Together with NAD(P)HX epimerase, which catalyzes the epimerization of the S- and R-forms, the enzyme allows the repair of both epimers of NAD(P)HX, a damaged form of NAD(P)H that is a result of enzymatic or heat-dependent hydration.</text>
</comment>
<accession>A0A261EVS2</accession>
<evidence type="ECO:0000256" key="8">
    <source>
        <dbReference type="ARBA" id="ARBA00023239"/>
    </source>
</evidence>
<evidence type="ECO:0000313" key="16">
    <source>
        <dbReference type="EMBL" id="OZG50927.1"/>
    </source>
</evidence>
<evidence type="ECO:0000259" key="14">
    <source>
        <dbReference type="PROSITE" id="PS51383"/>
    </source>
</evidence>
<feature type="domain" description="YjeF C-terminal" evidence="14">
    <location>
        <begin position="269"/>
        <end position="604"/>
    </location>
</feature>
<dbReference type="Pfam" id="PF03853">
    <property type="entry name" value="YjeF_N"/>
    <property type="match status" value="1"/>
</dbReference>
<evidence type="ECO:0000256" key="9">
    <source>
        <dbReference type="ARBA" id="ARBA00025153"/>
    </source>
</evidence>
<feature type="binding site" evidence="12">
    <location>
        <position position="354"/>
    </location>
    <ligand>
        <name>(6S)-NADPHX</name>
        <dbReference type="ChEBI" id="CHEBI:64076"/>
    </ligand>
</feature>
<dbReference type="PROSITE" id="PS51385">
    <property type="entry name" value="YJEF_N"/>
    <property type="match status" value="1"/>
</dbReference>
<evidence type="ECO:0000313" key="17">
    <source>
        <dbReference type="Proteomes" id="UP000216004"/>
    </source>
</evidence>
<dbReference type="GO" id="GO:0052856">
    <property type="term" value="F:NAD(P)HX epimerase activity"/>
    <property type="evidence" value="ECO:0007669"/>
    <property type="project" value="TreeGrafter"/>
</dbReference>
<dbReference type="EC" id="4.2.1.136" evidence="12"/>
<evidence type="ECO:0000256" key="6">
    <source>
        <dbReference type="ARBA" id="ARBA00022857"/>
    </source>
</evidence>
<dbReference type="InterPro" id="IPR004443">
    <property type="entry name" value="YjeF_N_dom"/>
</dbReference>
<dbReference type="PROSITE" id="PS51383">
    <property type="entry name" value="YJEF_C_3"/>
    <property type="match status" value="1"/>
</dbReference>
<evidence type="ECO:0000256" key="12">
    <source>
        <dbReference type="HAMAP-Rule" id="MF_01965"/>
    </source>
</evidence>
<feature type="compositionally biased region" description="Polar residues" evidence="13">
    <location>
        <begin position="644"/>
        <end position="656"/>
    </location>
</feature>
<feature type="binding site" evidence="12">
    <location>
        <position position="498"/>
    </location>
    <ligand>
        <name>(6S)-NADPHX</name>
        <dbReference type="ChEBI" id="CHEBI:64076"/>
    </ligand>
</feature>
<evidence type="ECO:0000256" key="13">
    <source>
        <dbReference type="SAM" id="MobiDB-lite"/>
    </source>
</evidence>
<keyword evidence="5 12" id="KW-0067">ATP-binding</keyword>